<evidence type="ECO:0000313" key="1">
    <source>
        <dbReference type="EMBL" id="SOR60693.1"/>
    </source>
</evidence>
<proteinExistence type="predicted"/>
<dbReference type="Proteomes" id="UP000234460">
    <property type="component" value="Chromosome LMANV2"/>
</dbReference>
<reference evidence="1 2" key="1">
    <citation type="submission" date="2017-11" db="EMBL/GenBank/DDBJ databases">
        <authorList>
            <person name="Lechat P."/>
        </authorList>
    </citation>
    <scope>NUCLEOTIDE SEQUENCE [LARGE SCALE GENOMIC DNA]</scope>
    <source>
        <strain evidence="1">L495</strain>
    </source>
</reference>
<evidence type="ECO:0000313" key="2">
    <source>
        <dbReference type="Proteomes" id="UP000234460"/>
    </source>
</evidence>
<dbReference type="AlphaFoldDB" id="A0AAQ1NYW1"/>
<dbReference type="EMBL" id="OEJX01000012">
    <property type="protein sequence ID" value="SOR60693.1"/>
    <property type="molecule type" value="Genomic_DNA"/>
</dbReference>
<organism evidence="1 2">
    <name type="scientific">Leptospira interrogans serovar Manilae</name>
    <dbReference type="NCBI Taxonomy" id="214675"/>
    <lineage>
        <taxon>Bacteria</taxon>
        <taxon>Pseudomonadati</taxon>
        <taxon>Spirochaetota</taxon>
        <taxon>Spirochaetia</taxon>
        <taxon>Leptospirales</taxon>
        <taxon>Leptospiraceae</taxon>
        <taxon>Leptospira</taxon>
    </lineage>
</organism>
<protein>
    <submittedName>
        <fullName evidence="1">Uncharacterized protein</fullName>
    </submittedName>
</protein>
<gene>
    <name evidence="1" type="ORF">LMANV2_20048</name>
</gene>
<comment type="caution">
    <text evidence="1">The sequence shown here is derived from an EMBL/GenBank/DDBJ whole genome shotgun (WGS) entry which is preliminary data.</text>
</comment>
<accession>A0AAQ1NYW1</accession>
<name>A0AAQ1NYW1_LEPIR</name>
<sequence length="56" mass="6794">MLNSVVVPTNLGSTIKFRIQLFNRNKNLLNNLNKNYHYKKHFIFYLKHYLYNGNSF</sequence>